<evidence type="ECO:0000256" key="1">
    <source>
        <dbReference type="SAM" id="MobiDB-lite"/>
    </source>
</evidence>
<name>A0AA37SZQ1_9ALTE</name>
<dbReference type="AlphaFoldDB" id="A0AA37SZQ1"/>
<dbReference type="RefSeq" id="WP_284219195.1">
    <property type="nucleotide sequence ID" value="NZ_BSOT01000015.1"/>
</dbReference>
<comment type="caution">
    <text evidence="2">The sequence shown here is derived from an EMBL/GenBank/DDBJ whole genome shotgun (WGS) entry which is preliminary data.</text>
</comment>
<evidence type="ECO:0000313" key="3">
    <source>
        <dbReference type="Proteomes" id="UP001156601"/>
    </source>
</evidence>
<dbReference type="EMBL" id="BSOT01000015">
    <property type="protein sequence ID" value="GLR72778.1"/>
    <property type="molecule type" value="Genomic_DNA"/>
</dbReference>
<accession>A0AA37SZQ1</accession>
<feature type="compositionally biased region" description="Polar residues" evidence="1">
    <location>
        <begin position="1"/>
        <end position="14"/>
    </location>
</feature>
<gene>
    <name evidence="2" type="ORF">GCM10007852_36860</name>
</gene>
<keyword evidence="3" id="KW-1185">Reference proteome</keyword>
<dbReference type="Proteomes" id="UP001156601">
    <property type="component" value="Unassembled WGS sequence"/>
</dbReference>
<protein>
    <submittedName>
        <fullName evidence="2">Uncharacterized protein</fullName>
    </submittedName>
</protein>
<feature type="region of interest" description="Disordered" evidence="1">
    <location>
        <begin position="1"/>
        <end position="20"/>
    </location>
</feature>
<organism evidence="2 3">
    <name type="scientific">Agaribacter marinus</name>
    <dbReference type="NCBI Taxonomy" id="1431249"/>
    <lineage>
        <taxon>Bacteria</taxon>
        <taxon>Pseudomonadati</taxon>
        <taxon>Pseudomonadota</taxon>
        <taxon>Gammaproteobacteria</taxon>
        <taxon>Alteromonadales</taxon>
        <taxon>Alteromonadaceae</taxon>
        <taxon>Agaribacter</taxon>
    </lineage>
</organism>
<reference evidence="2" key="2">
    <citation type="submission" date="2023-01" db="EMBL/GenBank/DDBJ databases">
        <title>Draft genome sequence of Agaribacter marinus strain NBRC 110023.</title>
        <authorList>
            <person name="Sun Q."/>
            <person name="Mori K."/>
        </authorList>
    </citation>
    <scope>NUCLEOTIDE SEQUENCE</scope>
    <source>
        <strain evidence="2">NBRC 110023</strain>
    </source>
</reference>
<proteinExistence type="predicted"/>
<sequence>MQRSEAVMQTASSKQNDDPFLSALCQEGEQVPEEHRERLLQIVHLFRESVSWPSAKATFAAGWQDTVEGNVHPIDTLWDDIDVD</sequence>
<reference evidence="2" key="1">
    <citation type="journal article" date="2014" name="Int. J. Syst. Evol. Microbiol.">
        <title>Complete genome sequence of Corynebacterium casei LMG S-19264T (=DSM 44701T), isolated from a smear-ripened cheese.</title>
        <authorList>
            <consortium name="US DOE Joint Genome Institute (JGI-PGF)"/>
            <person name="Walter F."/>
            <person name="Albersmeier A."/>
            <person name="Kalinowski J."/>
            <person name="Ruckert C."/>
        </authorList>
    </citation>
    <scope>NUCLEOTIDE SEQUENCE</scope>
    <source>
        <strain evidence="2">NBRC 110023</strain>
    </source>
</reference>
<evidence type="ECO:0000313" key="2">
    <source>
        <dbReference type="EMBL" id="GLR72778.1"/>
    </source>
</evidence>